<evidence type="ECO:0000256" key="7">
    <source>
        <dbReference type="PROSITE-ProRule" id="PRU00703"/>
    </source>
</evidence>
<protein>
    <recommendedName>
        <fullName evidence="6">Formate transporter FocA</fullName>
    </recommendedName>
</protein>
<gene>
    <name evidence="10" type="ORF">SAMN02745129_1491</name>
</gene>
<dbReference type="EMBL" id="FQXG01000002">
    <property type="protein sequence ID" value="SHH21527.1"/>
    <property type="molecule type" value="Genomic_DNA"/>
</dbReference>
<sequence length="503" mass="53848">MALNLFFVTAWGRGDPRYGGVYDELREERAGEFRVLTLVSNKPSQDPILTAALKSGLAKLSRSTGRRLALSVLAGIYIGLAFTFYVTVLTGADALPWGLSRLMGGLVFSLGLILVVVCGAELFTSTVLTVIPWAKGLVRTGPMLRHWTLVFCGNALGALLLVGLLWLAGQHGQAGGQWGLKLMSVAKAKLHYDFGQAVVLGALCNLLVCLGIWMSFSAKDPMGKAALLVLPVAMFVSAGFEHSIANLFLIPMGIAIHQFADASFWQAVGTSPAQYADLTWSHFLQANLLPVTLGNILGGALFVGLSHWWIHGRQHDRQPHSNALLPKGNSIMSHDATKLTAGDLIDRQPLTLSPETGTREAAIALLGSGANAVLVVDQGKPVGQLDEQDLLRGYYLADQEGEMAIAELMQPLPFVATVDEPLVKLADRLAVDREKLYPISDAGYLTRYSDLSLARRAQLAAPNSNGLVLVMEGEVLAGVVHKRHVLAAMAGVAFEKAKLSTAA</sequence>
<evidence type="ECO:0000256" key="1">
    <source>
        <dbReference type="ARBA" id="ARBA00004141"/>
    </source>
</evidence>
<keyword evidence="2 8" id="KW-0812">Transmembrane</keyword>
<organism evidence="10 11">
    <name type="scientific">Ferrimonas marina</name>
    <dbReference type="NCBI Taxonomy" id="299255"/>
    <lineage>
        <taxon>Bacteria</taxon>
        <taxon>Pseudomonadati</taxon>
        <taxon>Pseudomonadota</taxon>
        <taxon>Gammaproteobacteria</taxon>
        <taxon>Alteromonadales</taxon>
        <taxon>Ferrimonadaceae</taxon>
        <taxon>Ferrimonas</taxon>
    </lineage>
</organism>
<name>A0A1M5R579_9GAMM</name>
<evidence type="ECO:0000256" key="3">
    <source>
        <dbReference type="ARBA" id="ARBA00022989"/>
    </source>
</evidence>
<keyword evidence="11" id="KW-1185">Reference proteome</keyword>
<dbReference type="PANTHER" id="PTHR30520">
    <property type="entry name" value="FORMATE TRANSPORTER-RELATED"/>
    <property type="match status" value="1"/>
</dbReference>
<dbReference type="InterPro" id="IPR000644">
    <property type="entry name" value="CBS_dom"/>
</dbReference>
<evidence type="ECO:0000256" key="8">
    <source>
        <dbReference type="SAM" id="Phobius"/>
    </source>
</evidence>
<evidence type="ECO:0000259" key="9">
    <source>
        <dbReference type="PROSITE" id="PS51371"/>
    </source>
</evidence>
<evidence type="ECO:0000256" key="2">
    <source>
        <dbReference type="ARBA" id="ARBA00022692"/>
    </source>
</evidence>
<evidence type="ECO:0000313" key="11">
    <source>
        <dbReference type="Proteomes" id="UP000184268"/>
    </source>
</evidence>
<keyword evidence="3 8" id="KW-1133">Transmembrane helix</keyword>
<feature type="transmembrane region" description="Helical" evidence="8">
    <location>
        <begin position="225"/>
        <end position="245"/>
    </location>
</feature>
<dbReference type="Gene3D" id="3.10.580.10">
    <property type="entry name" value="CBS-domain"/>
    <property type="match status" value="1"/>
</dbReference>
<feature type="domain" description="CBS" evidence="9">
    <location>
        <begin position="345"/>
        <end position="403"/>
    </location>
</feature>
<dbReference type="PANTHER" id="PTHR30520:SF6">
    <property type="entry name" value="FORMATE_NITRATE FAMILY TRANSPORTER (EUROFUNG)"/>
    <property type="match status" value="1"/>
</dbReference>
<dbReference type="STRING" id="299255.SAMN02745129_1491"/>
<feature type="transmembrane region" description="Helical" evidence="8">
    <location>
        <begin position="68"/>
        <end position="86"/>
    </location>
</feature>
<keyword evidence="7" id="KW-0129">CBS domain</keyword>
<evidence type="ECO:0000256" key="5">
    <source>
        <dbReference type="ARBA" id="ARBA00049660"/>
    </source>
</evidence>
<dbReference type="InterPro" id="IPR024002">
    <property type="entry name" value="For/NO2_transpt_CS"/>
</dbReference>
<keyword evidence="4 8" id="KW-0472">Membrane</keyword>
<proteinExistence type="inferred from homology"/>
<dbReference type="SUPFAM" id="SSF54631">
    <property type="entry name" value="CBS-domain pair"/>
    <property type="match status" value="1"/>
</dbReference>
<reference evidence="10 11" key="1">
    <citation type="submission" date="2016-11" db="EMBL/GenBank/DDBJ databases">
        <authorList>
            <person name="Jaros S."/>
            <person name="Januszkiewicz K."/>
            <person name="Wedrychowicz H."/>
        </authorList>
    </citation>
    <scope>NUCLEOTIDE SEQUENCE [LARGE SCALE GENOMIC DNA]</scope>
    <source>
        <strain evidence="10 11">DSM 16917</strain>
    </source>
</reference>
<evidence type="ECO:0000256" key="6">
    <source>
        <dbReference type="NCBIfam" id="TIGR04060"/>
    </source>
</evidence>
<evidence type="ECO:0000313" key="10">
    <source>
        <dbReference type="EMBL" id="SHH21527.1"/>
    </source>
</evidence>
<feature type="transmembrane region" description="Helical" evidence="8">
    <location>
        <begin position="288"/>
        <end position="310"/>
    </location>
</feature>
<comment type="similarity">
    <text evidence="5">Belongs to the FNT transporter (TC 1.A.16) family.</text>
</comment>
<dbReference type="PROSITE" id="PS01005">
    <property type="entry name" value="FORMATE_NITRITE_TP_1"/>
    <property type="match status" value="1"/>
</dbReference>
<dbReference type="InterPro" id="IPR046342">
    <property type="entry name" value="CBS_dom_sf"/>
</dbReference>
<dbReference type="Pfam" id="PF00571">
    <property type="entry name" value="CBS"/>
    <property type="match status" value="1"/>
</dbReference>
<dbReference type="Gene3D" id="1.20.1080.10">
    <property type="entry name" value="Glycerol uptake facilitator protein"/>
    <property type="match status" value="1"/>
</dbReference>
<evidence type="ECO:0000256" key="4">
    <source>
        <dbReference type="ARBA" id="ARBA00023136"/>
    </source>
</evidence>
<feature type="transmembrane region" description="Helical" evidence="8">
    <location>
        <begin position="194"/>
        <end position="213"/>
    </location>
</feature>
<dbReference type="PROSITE" id="PS51371">
    <property type="entry name" value="CBS"/>
    <property type="match status" value="1"/>
</dbReference>
<accession>A0A1M5R579</accession>
<dbReference type="GO" id="GO:0005886">
    <property type="term" value="C:plasma membrane"/>
    <property type="evidence" value="ECO:0007669"/>
    <property type="project" value="UniProtKB-UniRule"/>
</dbReference>
<dbReference type="InterPro" id="IPR000292">
    <property type="entry name" value="For/NO2_transpt"/>
</dbReference>
<dbReference type="GO" id="GO:0015499">
    <property type="term" value="F:formate transmembrane transporter activity"/>
    <property type="evidence" value="ECO:0007669"/>
    <property type="project" value="UniProtKB-UniRule"/>
</dbReference>
<dbReference type="CDD" id="cd02205">
    <property type="entry name" value="CBS_pair_SF"/>
    <property type="match status" value="1"/>
</dbReference>
<dbReference type="NCBIfam" id="TIGR04060">
    <property type="entry name" value="formate_focA"/>
    <property type="match status" value="1"/>
</dbReference>
<dbReference type="Proteomes" id="UP000184268">
    <property type="component" value="Unassembled WGS sequence"/>
</dbReference>
<feature type="transmembrane region" description="Helical" evidence="8">
    <location>
        <begin position="146"/>
        <end position="168"/>
    </location>
</feature>
<dbReference type="InterPro" id="IPR023271">
    <property type="entry name" value="Aquaporin-like"/>
</dbReference>
<dbReference type="Pfam" id="PF01226">
    <property type="entry name" value="Form_Nir_trans"/>
    <property type="match status" value="1"/>
</dbReference>
<feature type="transmembrane region" description="Helical" evidence="8">
    <location>
        <begin position="106"/>
        <end position="134"/>
    </location>
</feature>
<dbReference type="AlphaFoldDB" id="A0A1M5R579"/>
<comment type="subcellular location">
    <subcellularLocation>
        <location evidence="1">Membrane</location>
        <topology evidence="1">Multi-pass membrane protein</topology>
    </subcellularLocation>
</comment>
<dbReference type="NCBIfam" id="TIGR00790">
    <property type="entry name" value="fnt"/>
    <property type="match status" value="1"/>
</dbReference>
<dbReference type="InterPro" id="IPR023999">
    <property type="entry name" value="Formate_transptr_FocA"/>
</dbReference>